<keyword evidence="1" id="KW-0472">Membrane</keyword>
<gene>
    <name evidence="3" type="ORF">S01H1_36208</name>
</gene>
<feature type="domain" description="Major facilitator superfamily (MFS) profile" evidence="2">
    <location>
        <begin position="1"/>
        <end position="62"/>
    </location>
</feature>
<dbReference type="EMBL" id="BARS01022669">
    <property type="protein sequence ID" value="GAG02655.1"/>
    <property type="molecule type" value="Genomic_DNA"/>
</dbReference>
<comment type="caution">
    <text evidence="3">The sequence shown here is derived from an EMBL/GenBank/DDBJ whole genome shotgun (WGS) entry which is preliminary data.</text>
</comment>
<dbReference type="InterPro" id="IPR020846">
    <property type="entry name" value="MFS_dom"/>
</dbReference>
<proteinExistence type="predicted"/>
<dbReference type="Gene3D" id="1.20.1250.20">
    <property type="entry name" value="MFS general substrate transporter like domains"/>
    <property type="match status" value="1"/>
</dbReference>
<evidence type="ECO:0000256" key="1">
    <source>
        <dbReference type="SAM" id="Phobius"/>
    </source>
</evidence>
<dbReference type="AlphaFoldDB" id="X0UAS3"/>
<dbReference type="InterPro" id="IPR011701">
    <property type="entry name" value="MFS"/>
</dbReference>
<evidence type="ECO:0000313" key="3">
    <source>
        <dbReference type="EMBL" id="GAG02655.1"/>
    </source>
</evidence>
<name>X0UAS3_9ZZZZ</name>
<dbReference type="InterPro" id="IPR036259">
    <property type="entry name" value="MFS_trans_sf"/>
</dbReference>
<keyword evidence="1" id="KW-0812">Transmembrane</keyword>
<protein>
    <recommendedName>
        <fullName evidence="2">Major facilitator superfamily (MFS) profile domain-containing protein</fullName>
    </recommendedName>
</protein>
<reference evidence="3" key="1">
    <citation type="journal article" date="2014" name="Front. Microbiol.">
        <title>High frequency of phylogenetically diverse reductive dehalogenase-homologous genes in deep subseafloor sedimentary metagenomes.</title>
        <authorList>
            <person name="Kawai M."/>
            <person name="Futagami T."/>
            <person name="Toyoda A."/>
            <person name="Takaki Y."/>
            <person name="Nishi S."/>
            <person name="Hori S."/>
            <person name="Arai W."/>
            <person name="Tsubouchi T."/>
            <person name="Morono Y."/>
            <person name="Uchiyama I."/>
            <person name="Ito T."/>
            <person name="Fujiyama A."/>
            <person name="Inagaki F."/>
            <person name="Takami H."/>
        </authorList>
    </citation>
    <scope>NUCLEOTIDE SEQUENCE</scope>
    <source>
        <strain evidence="3">Expedition CK06-06</strain>
    </source>
</reference>
<feature type="transmembrane region" description="Helical" evidence="1">
    <location>
        <begin position="33"/>
        <end position="56"/>
    </location>
</feature>
<dbReference type="PROSITE" id="PS50850">
    <property type="entry name" value="MFS"/>
    <property type="match status" value="1"/>
</dbReference>
<keyword evidence="1" id="KW-1133">Transmembrane helix</keyword>
<dbReference type="GO" id="GO:0022857">
    <property type="term" value="F:transmembrane transporter activity"/>
    <property type="evidence" value="ECO:0007669"/>
    <property type="project" value="InterPro"/>
</dbReference>
<accession>X0UAS3</accession>
<organism evidence="3">
    <name type="scientific">marine sediment metagenome</name>
    <dbReference type="NCBI Taxonomy" id="412755"/>
    <lineage>
        <taxon>unclassified sequences</taxon>
        <taxon>metagenomes</taxon>
        <taxon>ecological metagenomes</taxon>
    </lineage>
</organism>
<dbReference type="SUPFAM" id="SSF103473">
    <property type="entry name" value="MFS general substrate transporter"/>
    <property type="match status" value="1"/>
</dbReference>
<sequence>MLLLGIAGAMFWPILEAWIAEKESKRTLIQKMALFNISWSTGLAIGPLIGGILFGMNLDLQE</sequence>
<dbReference type="Pfam" id="PF07690">
    <property type="entry name" value="MFS_1"/>
    <property type="match status" value="1"/>
</dbReference>
<evidence type="ECO:0000259" key="2">
    <source>
        <dbReference type="PROSITE" id="PS50850"/>
    </source>
</evidence>